<dbReference type="OrthoDB" id="2969208at2"/>
<sequence>MENNEIISFLRDKGVKNPENPKVDDMIKIFEILSEGKDEFNKDIFKEYSKTVNPSVQSVIDGMKSFAKEHVSKEYINSINKVIDQLNKEYEKAKTEEEKNKIYDKIEKLLDRIKEETHEQREWLKTLGKYGLGAAVIIGGIGIVTITRNTEVLKKGLQVLNDNKNLIK</sequence>
<proteinExistence type="predicted"/>
<name>A0A0A3IZN3_9BACL</name>
<organism evidence="2 3">
    <name type="scientific">Ureibacillus massiliensis 4400831 = CIP 108448 = CCUG 49529</name>
    <dbReference type="NCBI Taxonomy" id="1211035"/>
    <lineage>
        <taxon>Bacteria</taxon>
        <taxon>Bacillati</taxon>
        <taxon>Bacillota</taxon>
        <taxon>Bacilli</taxon>
        <taxon>Bacillales</taxon>
        <taxon>Caryophanaceae</taxon>
        <taxon>Ureibacillus</taxon>
    </lineage>
</organism>
<keyword evidence="3" id="KW-1185">Reference proteome</keyword>
<dbReference type="Proteomes" id="UP000030595">
    <property type="component" value="Unassembled WGS sequence"/>
</dbReference>
<feature type="coiled-coil region" evidence="1">
    <location>
        <begin position="76"/>
        <end position="119"/>
    </location>
</feature>
<dbReference type="AlphaFoldDB" id="A0A0A3IZN3"/>
<comment type="caution">
    <text evidence="2">The sequence shown here is derived from an EMBL/GenBank/DDBJ whole genome shotgun (WGS) entry which is preliminary data.</text>
</comment>
<evidence type="ECO:0000313" key="2">
    <source>
        <dbReference type="EMBL" id="KGR90176.1"/>
    </source>
</evidence>
<dbReference type="RefSeq" id="WP_036177543.1">
    <property type="nucleotide sequence ID" value="NZ_AVCZ01000024.1"/>
</dbReference>
<keyword evidence="1" id="KW-0175">Coiled coil</keyword>
<protein>
    <submittedName>
        <fullName evidence="2">Uncharacterized protein</fullName>
    </submittedName>
</protein>
<gene>
    <name evidence="2" type="ORF">CD30_13070</name>
</gene>
<dbReference type="EMBL" id="JPVQ01000024">
    <property type="protein sequence ID" value="KGR90176.1"/>
    <property type="molecule type" value="Genomic_DNA"/>
</dbReference>
<evidence type="ECO:0000313" key="3">
    <source>
        <dbReference type="Proteomes" id="UP000030595"/>
    </source>
</evidence>
<evidence type="ECO:0000256" key="1">
    <source>
        <dbReference type="SAM" id="Coils"/>
    </source>
</evidence>
<reference evidence="2 3" key="1">
    <citation type="submission" date="2014-02" db="EMBL/GenBank/DDBJ databases">
        <title>Draft genome sequence of Lysinibacillus massiliensis CCUG 49529.</title>
        <authorList>
            <person name="Zhang F."/>
            <person name="Wang G."/>
            <person name="Zhang L."/>
        </authorList>
    </citation>
    <scope>NUCLEOTIDE SEQUENCE [LARGE SCALE GENOMIC DNA]</scope>
    <source>
        <strain evidence="2 3">CCUG 49529</strain>
    </source>
</reference>
<accession>A0A0A3IZN3</accession>